<dbReference type="PROSITE" id="PS50109">
    <property type="entry name" value="HIS_KIN"/>
    <property type="match status" value="1"/>
</dbReference>
<evidence type="ECO:0000313" key="17">
    <source>
        <dbReference type="EMBL" id="WLR41272.1"/>
    </source>
</evidence>
<dbReference type="InterPro" id="IPR036890">
    <property type="entry name" value="HATPase_C_sf"/>
</dbReference>
<dbReference type="InterPro" id="IPR003660">
    <property type="entry name" value="HAMP_dom"/>
</dbReference>
<evidence type="ECO:0000256" key="4">
    <source>
        <dbReference type="ARBA" id="ARBA00022475"/>
    </source>
</evidence>
<feature type="domain" description="HAMP" evidence="16">
    <location>
        <begin position="186"/>
        <end position="238"/>
    </location>
</feature>
<dbReference type="SUPFAM" id="SSF158472">
    <property type="entry name" value="HAMP domain-like"/>
    <property type="match status" value="1"/>
</dbReference>
<evidence type="ECO:0000256" key="14">
    <source>
        <dbReference type="SAM" id="Phobius"/>
    </source>
</evidence>
<protein>
    <recommendedName>
        <fullName evidence="3">histidine kinase</fullName>
        <ecNumber evidence="3">2.7.13.3</ecNumber>
    </recommendedName>
</protein>
<keyword evidence="6" id="KW-0808">Transferase</keyword>
<evidence type="ECO:0000256" key="13">
    <source>
        <dbReference type="ARBA" id="ARBA00023136"/>
    </source>
</evidence>
<dbReference type="SUPFAM" id="SSF47384">
    <property type="entry name" value="Homodimeric domain of signal transducing histidine kinase"/>
    <property type="match status" value="1"/>
</dbReference>
<evidence type="ECO:0000256" key="10">
    <source>
        <dbReference type="ARBA" id="ARBA00022840"/>
    </source>
</evidence>
<feature type="domain" description="Histidine kinase" evidence="15">
    <location>
        <begin position="246"/>
        <end position="451"/>
    </location>
</feature>
<dbReference type="CDD" id="cd06225">
    <property type="entry name" value="HAMP"/>
    <property type="match status" value="1"/>
</dbReference>
<feature type="transmembrane region" description="Helical" evidence="14">
    <location>
        <begin position="166"/>
        <end position="189"/>
    </location>
</feature>
<dbReference type="EMBL" id="CP129013">
    <property type="protein sequence ID" value="WLR41272.1"/>
    <property type="molecule type" value="Genomic_DNA"/>
</dbReference>
<keyword evidence="13 14" id="KW-0472">Membrane</keyword>
<dbReference type="SMART" id="SM00387">
    <property type="entry name" value="HATPase_c"/>
    <property type="match status" value="1"/>
</dbReference>
<accession>A0ABY9JPE3</accession>
<dbReference type="InterPro" id="IPR036097">
    <property type="entry name" value="HisK_dim/P_sf"/>
</dbReference>
<dbReference type="InterPro" id="IPR050398">
    <property type="entry name" value="HssS/ArlS-like"/>
</dbReference>
<dbReference type="PANTHER" id="PTHR45528:SF1">
    <property type="entry name" value="SENSOR HISTIDINE KINASE CPXA"/>
    <property type="match status" value="1"/>
</dbReference>
<evidence type="ECO:0000256" key="6">
    <source>
        <dbReference type="ARBA" id="ARBA00022679"/>
    </source>
</evidence>
<feature type="transmembrane region" description="Helical" evidence="14">
    <location>
        <begin position="129"/>
        <end position="151"/>
    </location>
</feature>
<evidence type="ECO:0000256" key="3">
    <source>
        <dbReference type="ARBA" id="ARBA00012438"/>
    </source>
</evidence>
<dbReference type="Gene3D" id="1.10.287.130">
    <property type="match status" value="1"/>
</dbReference>
<evidence type="ECO:0000256" key="12">
    <source>
        <dbReference type="ARBA" id="ARBA00023012"/>
    </source>
</evidence>
<dbReference type="Gene3D" id="6.10.340.10">
    <property type="match status" value="1"/>
</dbReference>
<dbReference type="SUPFAM" id="SSF55874">
    <property type="entry name" value="ATPase domain of HSP90 chaperone/DNA topoisomerase II/histidine kinase"/>
    <property type="match status" value="1"/>
</dbReference>
<dbReference type="InterPro" id="IPR003661">
    <property type="entry name" value="HisK_dim/P_dom"/>
</dbReference>
<dbReference type="RefSeq" id="WP_226540275.1">
    <property type="nucleotide sequence ID" value="NZ_CP129013.1"/>
</dbReference>
<proteinExistence type="predicted"/>
<evidence type="ECO:0000256" key="1">
    <source>
        <dbReference type="ARBA" id="ARBA00000085"/>
    </source>
</evidence>
<organism evidence="17 18">
    <name type="scientific">Bacillus carboniphilus</name>
    <dbReference type="NCBI Taxonomy" id="86663"/>
    <lineage>
        <taxon>Bacteria</taxon>
        <taxon>Bacillati</taxon>
        <taxon>Bacillota</taxon>
        <taxon>Bacilli</taxon>
        <taxon>Bacillales</taxon>
        <taxon>Bacillaceae</taxon>
        <taxon>Bacillus</taxon>
    </lineage>
</organism>
<dbReference type="Gene3D" id="3.30.565.10">
    <property type="entry name" value="Histidine kinase-like ATPase, C-terminal domain"/>
    <property type="match status" value="1"/>
</dbReference>
<evidence type="ECO:0000259" key="16">
    <source>
        <dbReference type="PROSITE" id="PS50885"/>
    </source>
</evidence>
<dbReference type="InterPro" id="IPR003594">
    <property type="entry name" value="HATPase_dom"/>
</dbReference>
<keyword evidence="5" id="KW-0597">Phosphoprotein</keyword>
<comment type="catalytic activity">
    <reaction evidence="1">
        <text>ATP + protein L-histidine = ADP + protein N-phospho-L-histidine.</text>
        <dbReference type="EC" id="2.7.13.3"/>
    </reaction>
</comment>
<keyword evidence="9 17" id="KW-0418">Kinase</keyword>
<evidence type="ECO:0000256" key="5">
    <source>
        <dbReference type="ARBA" id="ARBA00022553"/>
    </source>
</evidence>
<evidence type="ECO:0000256" key="8">
    <source>
        <dbReference type="ARBA" id="ARBA00022741"/>
    </source>
</evidence>
<dbReference type="PROSITE" id="PS50885">
    <property type="entry name" value="HAMP"/>
    <property type="match status" value="1"/>
</dbReference>
<keyword evidence="4" id="KW-1003">Cell membrane</keyword>
<evidence type="ECO:0000256" key="9">
    <source>
        <dbReference type="ARBA" id="ARBA00022777"/>
    </source>
</evidence>
<keyword evidence="11 14" id="KW-1133">Transmembrane helix</keyword>
<evidence type="ECO:0000259" key="15">
    <source>
        <dbReference type="PROSITE" id="PS50109"/>
    </source>
</evidence>
<reference evidence="17 18" key="1">
    <citation type="submission" date="2023-06" db="EMBL/GenBank/DDBJ databases">
        <title>Five Gram-positive bacteria isolated from mangrove sediments in Shenzhen, Guangdong, China.</title>
        <authorList>
            <person name="Yu S."/>
            <person name="Zheng W."/>
            <person name="Huang Y."/>
        </authorList>
    </citation>
    <scope>NUCLEOTIDE SEQUENCE [LARGE SCALE GENOMIC DNA]</scope>
    <source>
        <strain evidence="17 18">SaN35-3</strain>
    </source>
</reference>
<keyword evidence="18" id="KW-1185">Reference proteome</keyword>
<feature type="transmembrane region" description="Helical" evidence="14">
    <location>
        <begin position="6"/>
        <end position="29"/>
    </location>
</feature>
<keyword evidence="8" id="KW-0547">Nucleotide-binding</keyword>
<gene>
    <name evidence="17" type="ORF">LC087_10020</name>
</gene>
<dbReference type="Pfam" id="PF02518">
    <property type="entry name" value="HATPase_c"/>
    <property type="match status" value="1"/>
</dbReference>
<keyword evidence="10" id="KW-0067">ATP-binding</keyword>
<evidence type="ECO:0000256" key="11">
    <source>
        <dbReference type="ARBA" id="ARBA00022989"/>
    </source>
</evidence>
<keyword evidence="7 14" id="KW-0812">Transmembrane</keyword>
<dbReference type="SMART" id="SM00304">
    <property type="entry name" value="HAMP"/>
    <property type="match status" value="1"/>
</dbReference>
<keyword evidence="12" id="KW-0902">Two-component regulatory system</keyword>
<dbReference type="InterPro" id="IPR005467">
    <property type="entry name" value="His_kinase_dom"/>
</dbReference>
<sequence length="451" mass="52438">MKNRPIWQQLLIIFTCFSILIGGILSLVIPMTLNSFFTNEIYRTIEDWQNYQTRDGLQQWEIDESDQQSFRSVKEFVIHKESNQTYRLNKKDSFSIPNPIETLNSIIHQAISQEEESKRYEKEIDGKKMFYVIKNSVIINGQEFYLVSFLWETYREELVSTLLQRLYLVLGVVLLGAVVLSIFFSKWFVKPLVQIQRHVQKLAKKKWNEPLELDRTDEIGVLASSIEVMRQQLKKQDETQQTMLQHVSHDLKTPVMVIRSYAEALKDGIYPSGSLVGSAEVIEEEAAQLEKKIKNLLYLTKLDYLASQKRKKEKINIKLLVEQVIIRLHHKREEVNIDSSIEDVTIIGDHEQWKIFFENMIDNALKYAKTKISIDIYKTIEGEVIATFKNDGDPISEEVAQSIFKPFVKGENGNFGLGLAIMKRIADLHNVKLTIENSQNGVVFSVEWEKR</sequence>
<dbReference type="GO" id="GO:0016301">
    <property type="term" value="F:kinase activity"/>
    <property type="evidence" value="ECO:0007669"/>
    <property type="project" value="UniProtKB-KW"/>
</dbReference>
<evidence type="ECO:0000313" key="18">
    <source>
        <dbReference type="Proteomes" id="UP001197974"/>
    </source>
</evidence>
<dbReference type="Pfam" id="PF00672">
    <property type="entry name" value="HAMP"/>
    <property type="match status" value="1"/>
</dbReference>
<dbReference type="Proteomes" id="UP001197974">
    <property type="component" value="Chromosome"/>
</dbReference>
<dbReference type="PANTHER" id="PTHR45528">
    <property type="entry name" value="SENSOR HISTIDINE KINASE CPXA"/>
    <property type="match status" value="1"/>
</dbReference>
<name>A0ABY9JPE3_9BACI</name>
<comment type="subcellular location">
    <subcellularLocation>
        <location evidence="2">Cell membrane</location>
        <topology evidence="2">Multi-pass membrane protein</topology>
    </subcellularLocation>
</comment>
<evidence type="ECO:0000256" key="7">
    <source>
        <dbReference type="ARBA" id="ARBA00022692"/>
    </source>
</evidence>
<dbReference type="SMART" id="SM00388">
    <property type="entry name" value="HisKA"/>
    <property type="match status" value="1"/>
</dbReference>
<dbReference type="Pfam" id="PF00512">
    <property type="entry name" value="HisKA"/>
    <property type="match status" value="1"/>
</dbReference>
<dbReference type="EC" id="2.7.13.3" evidence="3"/>
<dbReference type="CDD" id="cd00082">
    <property type="entry name" value="HisKA"/>
    <property type="match status" value="1"/>
</dbReference>
<evidence type="ECO:0000256" key="2">
    <source>
        <dbReference type="ARBA" id="ARBA00004651"/>
    </source>
</evidence>